<protein>
    <recommendedName>
        <fullName evidence="3">Gag-like protein</fullName>
    </recommendedName>
</protein>
<accession>A0AAD7CSC1</accession>
<gene>
    <name evidence="1" type="ORF">B0H17DRAFT_1212418</name>
</gene>
<proteinExistence type="predicted"/>
<evidence type="ECO:0000313" key="2">
    <source>
        <dbReference type="Proteomes" id="UP001221757"/>
    </source>
</evidence>
<organism evidence="1 2">
    <name type="scientific">Mycena rosella</name>
    <name type="common">Pink bonnet</name>
    <name type="synonym">Agaricus rosellus</name>
    <dbReference type="NCBI Taxonomy" id="1033263"/>
    <lineage>
        <taxon>Eukaryota</taxon>
        <taxon>Fungi</taxon>
        <taxon>Dikarya</taxon>
        <taxon>Basidiomycota</taxon>
        <taxon>Agaricomycotina</taxon>
        <taxon>Agaricomycetes</taxon>
        <taxon>Agaricomycetidae</taxon>
        <taxon>Agaricales</taxon>
        <taxon>Marasmiineae</taxon>
        <taxon>Mycenaceae</taxon>
        <taxon>Mycena</taxon>
    </lineage>
</organism>
<name>A0AAD7CSC1_MYCRO</name>
<evidence type="ECO:0000313" key="1">
    <source>
        <dbReference type="EMBL" id="KAJ7660990.1"/>
    </source>
</evidence>
<keyword evidence="2" id="KW-1185">Reference proteome</keyword>
<dbReference type="AlphaFoldDB" id="A0AAD7CSC1"/>
<comment type="caution">
    <text evidence="1">The sequence shown here is derived from an EMBL/GenBank/DDBJ whole genome shotgun (WGS) entry which is preliminary data.</text>
</comment>
<evidence type="ECO:0008006" key="3">
    <source>
        <dbReference type="Google" id="ProtNLM"/>
    </source>
</evidence>
<reference evidence="1" key="1">
    <citation type="submission" date="2023-03" db="EMBL/GenBank/DDBJ databases">
        <title>Massive genome expansion in bonnet fungi (Mycena s.s.) driven by repeated elements and novel gene families across ecological guilds.</title>
        <authorList>
            <consortium name="Lawrence Berkeley National Laboratory"/>
            <person name="Harder C.B."/>
            <person name="Miyauchi S."/>
            <person name="Viragh M."/>
            <person name="Kuo A."/>
            <person name="Thoen E."/>
            <person name="Andreopoulos B."/>
            <person name="Lu D."/>
            <person name="Skrede I."/>
            <person name="Drula E."/>
            <person name="Henrissat B."/>
            <person name="Morin E."/>
            <person name="Kohler A."/>
            <person name="Barry K."/>
            <person name="LaButti K."/>
            <person name="Morin E."/>
            <person name="Salamov A."/>
            <person name="Lipzen A."/>
            <person name="Mereny Z."/>
            <person name="Hegedus B."/>
            <person name="Baldrian P."/>
            <person name="Stursova M."/>
            <person name="Weitz H."/>
            <person name="Taylor A."/>
            <person name="Grigoriev I.V."/>
            <person name="Nagy L.G."/>
            <person name="Martin F."/>
            <person name="Kauserud H."/>
        </authorList>
    </citation>
    <scope>NUCLEOTIDE SEQUENCE</scope>
    <source>
        <strain evidence="1">CBHHK067</strain>
    </source>
</reference>
<sequence>MNELKREFELRNPHLGKVTGTPTWVNRPPSEAQIAAITASGKKPKVAGSIYFLLESRTKVDLALSRGRILLCSSSPTVSRGFPHLRVSQCWGCHKYGHTKARCNVKVPSCVTCAKPLSPSHPTLCSGPVQCINCPGKHRSDSYSCPKQKELALVLASRQKELHLSLDNSSSYPLPYLPPDI</sequence>
<dbReference type="EMBL" id="JARKIE010000255">
    <property type="protein sequence ID" value="KAJ7660990.1"/>
    <property type="molecule type" value="Genomic_DNA"/>
</dbReference>
<dbReference type="Proteomes" id="UP001221757">
    <property type="component" value="Unassembled WGS sequence"/>
</dbReference>